<dbReference type="OrthoDB" id="5834609at2759"/>
<evidence type="ECO:0000313" key="3">
    <source>
        <dbReference type="EMBL" id="PAV63918.1"/>
    </source>
</evidence>
<feature type="signal peptide" evidence="1">
    <location>
        <begin position="1"/>
        <end position="23"/>
    </location>
</feature>
<dbReference type="EMBL" id="LIAE01010291">
    <property type="protein sequence ID" value="PAV63918.1"/>
    <property type="molecule type" value="Genomic_DNA"/>
</dbReference>
<dbReference type="Pfam" id="PF01681">
    <property type="entry name" value="C6"/>
    <property type="match status" value="1"/>
</dbReference>
<proteinExistence type="predicted"/>
<comment type="caution">
    <text evidence="3">The sequence shown here is derived from an EMBL/GenBank/DDBJ whole genome shotgun (WGS) entry which is preliminary data.</text>
</comment>
<dbReference type="AlphaFoldDB" id="A0A2A2JQD7"/>
<evidence type="ECO:0000313" key="4">
    <source>
        <dbReference type="Proteomes" id="UP000218231"/>
    </source>
</evidence>
<dbReference type="STRING" id="2018661.A0A2A2JQD7"/>
<keyword evidence="1" id="KW-0732">Signal</keyword>
<reference evidence="3 4" key="1">
    <citation type="journal article" date="2017" name="Curr. Biol.">
        <title>Genome architecture and evolution of a unichromosomal asexual nematode.</title>
        <authorList>
            <person name="Fradin H."/>
            <person name="Zegar C."/>
            <person name="Gutwein M."/>
            <person name="Lucas J."/>
            <person name="Kovtun M."/>
            <person name="Corcoran D."/>
            <person name="Baugh L.R."/>
            <person name="Kiontke K."/>
            <person name="Gunsalus K."/>
            <person name="Fitch D.H."/>
            <person name="Piano F."/>
        </authorList>
    </citation>
    <scope>NUCLEOTIDE SEQUENCE [LARGE SCALE GENOMIC DNA]</scope>
    <source>
        <strain evidence="3">PF1309</strain>
    </source>
</reference>
<dbReference type="PANTHER" id="PTHR21629:SF4">
    <property type="entry name" value="PROTEIN CBG13119"/>
    <property type="match status" value="1"/>
</dbReference>
<dbReference type="SMART" id="SM01048">
    <property type="entry name" value="C6"/>
    <property type="match status" value="1"/>
</dbReference>
<gene>
    <name evidence="3" type="ORF">WR25_03288</name>
</gene>
<evidence type="ECO:0000259" key="2">
    <source>
        <dbReference type="SMART" id="SM01048"/>
    </source>
</evidence>
<evidence type="ECO:0000256" key="1">
    <source>
        <dbReference type="SAM" id="SignalP"/>
    </source>
</evidence>
<dbReference type="PANTHER" id="PTHR21629">
    <property type="entry name" value="C6 DOMAIN-CONTAINING PROTEIN"/>
    <property type="match status" value="1"/>
</dbReference>
<accession>A0A2A2JQD7</accession>
<keyword evidence="4" id="KW-1185">Reference proteome</keyword>
<protein>
    <recommendedName>
        <fullName evidence="2">C6 domain-containing protein</fullName>
    </recommendedName>
</protein>
<organism evidence="3 4">
    <name type="scientific">Diploscapter pachys</name>
    <dbReference type="NCBI Taxonomy" id="2018661"/>
    <lineage>
        <taxon>Eukaryota</taxon>
        <taxon>Metazoa</taxon>
        <taxon>Ecdysozoa</taxon>
        <taxon>Nematoda</taxon>
        <taxon>Chromadorea</taxon>
        <taxon>Rhabditida</taxon>
        <taxon>Rhabditina</taxon>
        <taxon>Rhabditomorpha</taxon>
        <taxon>Rhabditoidea</taxon>
        <taxon>Rhabditidae</taxon>
        <taxon>Diploscapter</taxon>
    </lineage>
</organism>
<name>A0A2A2JQD7_9BILA</name>
<feature type="chain" id="PRO_5012629715" description="C6 domain-containing protein" evidence="1">
    <location>
        <begin position="24"/>
        <end position="151"/>
    </location>
</feature>
<feature type="domain" description="C6" evidence="2">
    <location>
        <begin position="55"/>
        <end position="146"/>
    </location>
</feature>
<sequence>MQGLNNLVAIYQLTYLLVPFTLACIATVSTPSPEDTTTTVSSETTTTTTNDCADCTIDSVTFEQPDGTADRIATSGQVTTDAATGCLTLTATCTADAGMIAFMEFNINQGGPVENAGMTQTVSAPLNCRGGVWYYQDVRAITSVRCQQASQ</sequence>
<dbReference type="Proteomes" id="UP000218231">
    <property type="component" value="Unassembled WGS sequence"/>
</dbReference>
<dbReference type="InterPro" id="IPR002601">
    <property type="entry name" value="C6_domain"/>
</dbReference>